<evidence type="ECO:0000256" key="2">
    <source>
        <dbReference type="ARBA" id="ARBA00022801"/>
    </source>
</evidence>
<evidence type="ECO:0000256" key="1">
    <source>
        <dbReference type="ARBA" id="ARBA00008645"/>
    </source>
</evidence>
<dbReference type="PANTHER" id="PTHR22946:SF9">
    <property type="entry name" value="POLYKETIDE TRANSFERASE AF380"/>
    <property type="match status" value="1"/>
</dbReference>
<dbReference type="Proteomes" id="UP000267128">
    <property type="component" value="Unassembled WGS sequence"/>
</dbReference>
<protein>
    <submittedName>
        <fullName evidence="3">Alpha/beta hydrolase</fullName>
    </submittedName>
</protein>
<dbReference type="InterPro" id="IPR050261">
    <property type="entry name" value="FrsA_esterase"/>
</dbReference>
<reference evidence="3 4" key="1">
    <citation type="submission" date="2018-11" db="EMBL/GenBank/DDBJ databases">
        <authorList>
            <person name="Li F."/>
        </authorList>
    </citation>
    <scope>NUCLEOTIDE SEQUENCE [LARGE SCALE GENOMIC DNA]</scope>
    <source>
        <strain evidence="3 4">Gsoil 097</strain>
    </source>
</reference>
<dbReference type="EMBL" id="RJSE01000003">
    <property type="protein sequence ID" value="RNL65269.1"/>
    <property type="molecule type" value="Genomic_DNA"/>
</dbReference>
<accession>A0A3N0CPK7</accession>
<organism evidence="3 4">
    <name type="scientific">Nocardioides marmoriginsengisoli</name>
    <dbReference type="NCBI Taxonomy" id="661483"/>
    <lineage>
        <taxon>Bacteria</taxon>
        <taxon>Bacillati</taxon>
        <taxon>Actinomycetota</taxon>
        <taxon>Actinomycetes</taxon>
        <taxon>Propionibacteriales</taxon>
        <taxon>Nocardioidaceae</taxon>
        <taxon>Nocardioides</taxon>
    </lineage>
</organism>
<proteinExistence type="inferred from homology"/>
<dbReference type="AlphaFoldDB" id="A0A3N0CPK7"/>
<gene>
    <name evidence="3" type="ORF">EFK50_04730</name>
</gene>
<comment type="caution">
    <text evidence="3">The sequence shown here is derived from an EMBL/GenBank/DDBJ whole genome shotgun (WGS) entry which is preliminary data.</text>
</comment>
<dbReference type="PANTHER" id="PTHR22946">
    <property type="entry name" value="DIENELACTONE HYDROLASE DOMAIN-CONTAINING PROTEIN-RELATED"/>
    <property type="match status" value="1"/>
</dbReference>
<dbReference type="Gene3D" id="3.40.50.1820">
    <property type="entry name" value="alpha/beta hydrolase"/>
    <property type="match status" value="1"/>
</dbReference>
<dbReference type="SUPFAM" id="SSF53474">
    <property type="entry name" value="alpha/beta-Hydrolases"/>
    <property type="match status" value="1"/>
</dbReference>
<dbReference type="GO" id="GO:0052689">
    <property type="term" value="F:carboxylic ester hydrolase activity"/>
    <property type="evidence" value="ECO:0007669"/>
    <property type="project" value="UniProtKB-ARBA"/>
</dbReference>
<evidence type="ECO:0000313" key="4">
    <source>
        <dbReference type="Proteomes" id="UP000267128"/>
    </source>
</evidence>
<name>A0A3N0CPK7_9ACTN</name>
<dbReference type="InterPro" id="IPR029058">
    <property type="entry name" value="AB_hydrolase_fold"/>
</dbReference>
<keyword evidence="2 3" id="KW-0378">Hydrolase</keyword>
<evidence type="ECO:0000313" key="3">
    <source>
        <dbReference type="EMBL" id="RNL65269.1"/>
    </source>
</evidence>
<sequence length="480" mass="50231">MLTALTVLGLPAQAEPPPPSGPAVGTPAYLARDLKNLADAYGRIIGPGGQLANPAYLPALVKEATLLSATQLLNQAANPLRPVISAGQLVPGWNVGNPLRAGWNGTRGVSTTISFLNRYGALLRGTVYAPKPGARDPYTGAALTGPFPGVVITPGSIQGSEGMYVWLAQDLAERGYVVLTYDVQGQGTSETLPHVGGTPFPFCNPFAKPVDGNLLGCPGVPFQQLANFTTGTTDALDWFLSPANPYAARLDRTPDTETATPGRTGRIAIVGHSLGAAAVSQLQGTDPRVAAVVALDKLAGKGDTSAFSAISGGNTNTPVVPALAIQSEYGFAVTPYFLSGGSSIIPSGSPKGPDPMRERRTGFDDWAAAGVDSMLIVPRASTHLEYTDIPYVLPASRYGQALTSSYVQLWLDKYLKHADVDAALLGTSFRYLEPRGRGVWSPITLDRAAGLSFYYCSAYDVRSHGTELRNPDIAGVGGCS</sequence>
<keyword evidence="4" id="KW-1185">Reference proteome</keyword>
<comment type="similarity">
    <text evidence="1">Belongs to the AB hydrolase superfamily.</text>
</comment>